<dbReference type="SUPFAM" id="SSF48726">
    <property type="entry name" value="Immunoglobulin"/>
    <property type="match status" value="1"/>
</dbReference>
<dbReference type="InterPro" id="IPR050149">
    <property type="entry name" value="Collagen_superfamily"/>
</dbReference>
<sequence>MLISIHDKNLKRVAFLDNDKPGTLHFYNDTWHRYLVEATSTFDFTVPKPMEAHPDLAFLTEKNYVSFRYDGKDYLFNIMKTVETESKITCYCENLNLELLNEDASEYKASGAKPFVDYFNDPFLVGGAAYSDLVIGINEISDYKRTLSWEDTESKLARLLSIVKQFDAECEFETNLNRDGTLDKIVLNVYKAYNERNQGVGKRRSDVTLYYGKEIKGVHRTVDKTGLYTAIRPIGKDGLTIASIPARVVNDANGKPLYTKAAGTSDICAPQSAVEYPPQLSSKKDSWIVLYWSYDTDNTETLYSKGLAKLKSVCLPAITYEAEGTLNLGIGDTVIIHDAKFTPTLLLEARVSEQEVSFSDPTQNKNIFANFRALENQLSSDITSRLETIVENALPYTMEVLSSDGLIFKNGTGSTTLTPRILKGQKDVTTQVATAWYKDGVATGSSGKLTITAADITDKAVYKVNAVSDAGTVLCSAEVTVVDISDGVDGGIGPQGPPGPQGPKGDDGERGLQGLQGDKGDQGIQGPKGTNGVSSYTHIAYANSSDGTIGFSISDSLNKAYIGMYVDTVATDSTTPSKYRWSLIKGADGAQGIQGPAGSDGQTPYLHVAYANDETGTSGFSVSDSVGKLYIGQYTDFVAADSTTPSKYSWTKIKGDKGDAGDRGPQGIQGLQGSKGDQGVQGPKGDDGISTYFHIAYANNATGTLDFSISDSTNKLYIGTYVDSVATDSTIPSKYSWQLVKGSQGVKGEQGIPGTNGADGRTSYLHIAYATNATGTAGFSTTDSVGKTYIGQYTDFTATDSTSPSAYNWSLIKGDTGPTGPKGDKGDTGATGGTGATGNGVASIEAQYYLSTSKTTQTGGSWAALMPAWSEGKYLWIRNKITYTSGGTVYTQPYCDTGWEAAVVVDGKLTQTKTELLSTMSQNYATKGELQTVDGKFSNYSTTVQMNSAINQKANEINIGVSQAQTTANNALTNANKAQSDIDGLEVGGRNLLRNTVSYSSWGAGNCKKTVGQTDPYGGNKAVLVDGNTDVNSYMLTPGTVLKQTGYHSLSVWLKGTKAGAVYVGFNLNTGTDQSRTLCNVTTEWKRFTIISNETAIRTSYQFVLGGWSSWSDLTLGVYMAFPMLCIGNKPTDWTPAPEDVDASIAKVDGKFVNYSTTTQMNAAINAKADEISLSVSQNYATKTTVQQVDGKFASYSTTTQMNSAIQLKANEINQSVSSTYTTKNDTNAINTRLQSAESKLTPTALTTTISTALSGSNTIATTKFVMDKDGLLIKNGGLKIQNNAGVTVLSADSAGNLTFKGNLEMQGAQTMRINNTSGNPVGSIFFGAVPSGYEWAPGILSVKGEGLLNLAVSDAVGAKGFGQFIAGGDVVGMFGKENGRSSFLIGDAGNNIQYDSGRYPKISAIGCTKVVDFAMAPGFSKISGYANNIVFNAMGGFCYLTFTISGNLPAGAWTHILTIPNGYSPAQKIGAPGIIGARGANQINIYADGKVYAWVQNAHPDLSGFATYYL</sequence>
<dbReference type="Pfam" id="PF01391">
    <property type="entry name" value="Collagen"/>
    <property type="match status" value="1"/>
</dbReference>
<accession>A0A1H3IMS5</accession>
<dbReference type="Proteomes" id="UP000199652">
    <property type="component" value="Unassembled WGS sequence"/>
</dbReference>
<dbReference type="InterPro" id="IPR007119">
    <property type="entry name" value="Phage_tail_spike_N"/>
</dbReference>
<evidence type="ECO:0000256" key="1">
    <source>
        <dbReference type="SAM" id="MobiDB-lite"/>
    </source>
</evidence>
<feature type="compositionally biased region" description="Basic and acidic residues" evidence="1">
    <location>
        <begin position="653"/>
        <end position="662"/>
    </location>
</feature>
<dbReference type="PANTHER" id="PTHR24023">
    <property type="entry name" value="COLLAGEN ALPHA"/>
    <property type="match status" value="1"/>
</dbReference>
<dbReference type="Gene3D" id="1.20.5.320">
    <property type="entry name" value="6-Phosphogluconate Dehydrogenase, domain 3"/>
    <property type="match status" value="2"/>
</dbReference>
<proteinExistence type="predicted"/>
<gene>
    <name evidence="2" type="ORF">SAMN04488579_1247</name>
</gene>
<reference evidence="3" key="1">
    <citation type="submission" date="2016-10" db="EMBL/GenBank/DDBJ databases">
        <authorList>
            <person name="Varghese N."/>
            <person name="Submissions S."/>
        </authorList>
    </citation>
    <scope>NUCLEOTIDE SEQUENCE [LARGE SCALE GENOMIC DNA]</scope>
    <source>
        <strain evidence="3">VPI 5359</strain>
    </source>
</reference>
<dbReference type="RefSeq" id="WP_090246676.1">
    <property type="nucleotide sequence ID" value="NZ_FNOU01000024.1"/>
</dbReference>
<dbReference type="InterPro" id="IPR008160">
    <property type="entry name" value="Collagen"/>
</dbReference>
<evidence type="ECO:0000313" key="2">
    <source>
        <dbReference type="EMBL" id="SDY28907.1"/>
    </source>
</evidence>
<name>A0A1H3IMS5_EUBBA</name>
<feature type="compositionally biased region" description="Low complexity" evidence="1">
    <location>
        <begin position="512"/>
        <end position="528"/>
    </location>
</feature>
<dbReference type="STRING" id="1528.SAMN04488579_1247"/>
<keyword evidence="3" id="KW-1185">Reference proteome</keyword>
<feature type="region of interest" description="Disordered" evidence="1">
    <location>
        <begin position="486"/>
        <end position="529"/>
    </location>
</feature>
<feature type="region of interest" description="Disordered" evidence="1">
    <location>
        <begin position="811"/>
        <end position="837"/>
    </location>
</feature>
<dbReference type="NCBIfam" id="TIGR01665">
    <property type="entry name" value="put_anti_recept"/>
    <property type="match status" value="1"/>
</dbReference>
<evidence type="ECO:0000313" key="3">
    <source>
        <dbReference type="Proteomes" id="UP000199652"/>
    </source>
</evidence>
<dbReference type="GO" id="GO:0031012">
    <property type="term" value="C:extracellular matrix"/>
    <property type="evidence" value="ECO:0007669"/>
    <property type="project" value="TreeGrafter"/>
</dbReference>
<organism evidence="2 3">
    <name type="scientific">Eubacterium barkeri</name>
    <name type="common">Clostridium barkeri</name>
    <dbReference type="NCBI Taxonomy" id="1528"/>
    <lineage>
        <taxon>Bacteria</taxon>
        <taxon>Bacillati</taxon>
        <taxon>Bacillota</taxon>
        <taxon>Clostridia</taxon>
        <taxon>Eubacteriales</taxon>
        <taxon>Eubacteriaceae</taxon>
        <taxon>Eubacterium</taxon>
    </lineage>
</organism>
<protein>
    <submittedName>
        <fullName evidence="2">Collagen triple helix repeat-containing protein</fullName>
    </submittedName>
</protein>
<dbReference type="PANTHER" id="PTHR24023:SF1082">
    <property type="entry name" value="COLLAGEN TRIPLE HELIX REPEAT"/>
    <property type="match status" value="1"/>
</dbReference>
<feature type="region of interest" description="Disordered" evidence="1">
    <location>
        <begin position="653"/>
        <end position="684"/>
    </location>
</feature>
<dbReference type="GO" id="GO:0005615">
    <property type="term" value="C:extracellular space"/>
    <property type="evidence" value="ECO:0007669"/>
    <property type="project" value="TreeGrafter"/>
</dbReference>
<dbReference type="EMBL" id="FNOU01000024">
    <property type="protein sequence ID" value="SDY28907.1"/>
    <property type="molecule type" value="Genomic_DNA"/>
</dbReference>
<keyword evidence="2" id="KW-0176">Collagen</keyword>
<dbReference type="OrthoDB" id="1949411at2"/>
<dbReference type="InterPro" id="IPR036179">
    <property type="entry name" value="Ig-like_dom_sf"/>
</dbReference>